<dbReference type="InterPro" id="IPR011010">
    <property type="entry name" value="DNA_brk_join_enz"/>
</dbReference>
<evidence type="ECO:0000256" key="4">
    <source>
        <dbReference type="PROSITE-ProRule" id="PRU01248"/>
    </source>
</evidence>
<dbReference type="PANTHER" id="PTHR30349:SF41">
    <property type="entry name" value="INTEGRASE_RECOMBINASE PROTEIN MJ0367-RELATED"/>
    <property type="match status" value="1"/>
</dbReference>
<feature type="domain" description="Core-binding (CB)" evidence="6">
    <location>
        <begin position="1"/>
        <end position="87"/>
    </location>
</feature>
<dbReference type="GO" id="GO:0003677">
    <property type="term" value="F:DNA binding"/>
    <property type="evidence" value="ECO:0007669"/>
    <property type="project" value="UniProtKB-UniRule"/>
</dbReference>
<dbReference type="PROSITE" id="PS51900">
    <property type="entry name" value="CB"/>
    <property type="match status" value="1"/>
</dbReference>
<proteinExistence type="inferred from homology"/>
<organism evidence="7 8">
    <name type="scientific">Clostridium scatologenes</name>
    <dbReference type="NCBI Taxonomy" id="1548"/>
    <lineage>
        <taxon>Bacteria</taxon>
        <taxon>Bacillati</taxon>
        <taxon>Bacillota</taxon>
        <taxon>Clostridia</taxon>
        <taxon>Eubacteriales</taxon>
        <taxon>Clostridiaceae</taxon>
        <taxon>Clostridium</taxon>
    </lineage>
</organism>
<dbReference type="STRING" id="1548.CSCA_4817"/>
<dbReference type="GO" id="GO:0006310">
    <property type="term" value="P:DNA recombination"/>
    <property type="evidence" value="ECO:0007669"/>
    <property type="project" value="UniProtKB-KW"/>
</dbReference>
<protein>
    <submittedName>
        <fullName evidence="7">Integrase family protein</fullName>
    </submittedName>
</protein>
<evidence type="ECO:0000256" key="2">
    <source>
        <dbReference type="ARBA" id="ARBA00023125"/>
    </source>
</evidence>
<dbReference type="SUPFAM" id="SSF56349">
    <property type="entry name" value="DNA breaking-rejoining enzymes"/>
    <property type="match status" value="1"/>
</dbReference>
<keyword evidence="2 4" id="KW-0238">DNA-binding</keyword>
<sequence>MQLNDILKEFIFDCEVKNFSKRTLKSYRNNNTLFHNYLSQEFKITNLEEIKTIHIKRYFKFLMKKGLTPTYANGVLKTIRAFFRYCLNEEYIEENPCLKVGWQKEGKVIINTFTDEEIVNMLGVYKFTTFLQARNKMIIAFLVDTGARNNETCILLKEDIKDRVILLRGKGNKQRQVSISPLLKKYMIRYERIRDYYFKDKIVKVNNYFLSNTGKPLTIETIERVVKEAGSVVGVRKDIRCSPHTIRHWHAQEQLRNGLDVYSLSRLLGHENISITKRYLQSIKDEDIIDLAVKTSPLMNIRGGRR</sequence>
<accession>A0A0E3JRU8</accession>
<evidence type="ECO:0000259" key="5">
    <source>
        <dbReference type="PROSITE" id="PS51898"/>
    </source>
</evidence>
<dbReference type="HOGENOM" id="CLU_027562_9_2_9"/>
<dbReference type="InterPro" id="IPR025269">
    <property type="entry name" value="SAM-like_dom"/>
</dbReference>
<evidence type="ECO:0000313" key="7">
    <source>
        <dbReference type="EMBL" id="AKA71942.1"/>
    </source>
</evidence>
<keyword evidence="8" id="KW-1185">Reference proteome</keyword>
<keyword evidence="3" id="KW-0233">DNA recombination</keyword>
<dbReference type="PROSITE" id="PS51898">
    <property type="entry name" value="TYR_RECOMBINASE"/>
    <property type="match status" value="1"/>
</dbReference>
<dbReference type="InterPro" id="IPR050090">
    <property type="entry name" value="Tyrosine_recombinase_XerCD"/>
</dbReference>
<dbReference type="Gene3D" id="1.10.150.130">
    <property type="match status" value="1"/>
</dbReference>
<dbReference type="GO" id="GO:0015074">
    <property type="term" value="P:DNA integration"/>
    <property type="evidence" value="ECO:0007669"/>
    <property type="project" value="InterPro"/>
</dbReference>
<feature type="domain" description="Tyr recombinase" evidence="5">
    <location>
        <begin position="108"/>
        <end position="293"/>
    </location>
</feature>
<evidence type="ECO:0000256" key="3">
    <source>
        <dbReference type="ARBA" id="ARBA00023172"/>
    </source>
</evidence>
<evidence type="ECO:0000259" key="6">
    <source>
        <dbReference type="PROSITE" id="PS51900"/>
    </source>
</evidence>
<name>A0A0E3JRU8_CLOSL</name>
<dbReference type="Proteomes" id="UP000033115">
    <property type="component" value="Chromosome"/>
</dbReference>
<dbReference type="InterPro" id="IPR013762">
    <property type="entry name" value="Integrase-like_cat_sf"/>
</dbReference>
<dbReference type="PANTHER" id="PTHR30349">
    <property type="entry name" value="PHAGE INTEGRASE-RELATED"/>
    <property type="match status" value="1"/>
</dbReference>
<evidence type="ECO:0000256" key="1">
    <source>
        <dbReference type="ARBA" id="ARBA00008857"/>
    </source>
</evidence>
<reference evidence="7 8" key="1">
    <citation type="journal article" date="2015" name="J. Biotechnol.">
        <title>Complete genome sequence of a malodorant-producing acetogen, Clostridium scatologenes ATCC 25775(T).</title>
        <authorList>
            <person name="Zhu Z."/>
            <person name="Guo T."/>
            <person name="Zheng H."/>
            <person name="Song T."/>
            <person name="Ouyang P."/>
            <person name="Xie J."/>
        </authorList>
    </citation>
    <scope>NUCLEOTIDE SEQUENCE [LARGE SCALE GENOMIC DNA]</scope>
    <source>
        <strain evidence="7 8">ATCC 25775</strain>
    </source>
</reference>
<gene>
    <name evidence="7" type="ORF">CSCA_4817</name>
</gene>
<dbReference type="Pfam" id="PF00589">
    <property type="entry name" value="Phage_integrase"/>
    <property type="match status" value="1"/>
</dbReference>
<evidence type="ECO:0000313" key="8">
    <source>
        <dbReference type="Proteomes" id="UP000033115"/>
    </source>
</evidence>
<dbReference type="Gene3D" id="1.10.443.10">
    <property type="entry name" value="Intergrase catalytic core"/>
    <property type="match status" value="1"/>
</dbReference>
<dbReference type="InterPro" id="IPR002104">
    <property type="entry name" value="Integrase_catalytic"/>
</dbReference>
<dbReference type="KEGG" id="csq:CSCA_4817"/>
<dbReference type="EMBL" id="CP009933">
    <property type="protein sequence ID" value="AKA71942.1"/>
    <property type="molecule type" value="Genomic_DNA"/>
</dbReference>
<dbReference type="InterPro" id="IPR010998">
    <property type="entry name" value="Integrase_recombinase_N"/>
</dbReference>
<dbReference type="InterPro" id="IPR044068">
    <property type="entry name" value="CB"/>
</dbReference>
<dbReference type="Pfam" id="PF13102">
    <property type="entry name" value="Phage_int_SAM_5"/>
    <property type="match status" value="1"/>
</dbReference>
<comment type="similarity">
    <text evidence="1">Belongs to the 'phage' integrase family.</text>
</comment>
<dbReference type="AlphaFoldDB" id="A0A0E3JRU8"/>
<dbReference type="CDD" id="cd00397">
    <property type="entry name" value="DNA_BRE_C"/>
    <property type="match status" value="1"/>
</dbReference>
<dbReference type="RefSeq" id="WP_029159878.1">
    <property type="nucleotide sequence ID" value="NZ_CP009933.1"/>
</dbReference>